<feature type="domain" description="Peptidase S1" evidence="8">
    <location>
        <begin position="21"/>
        <end position="242"/>
    </location>
</feature>
<keyword evidence="10" id="KW-1185">Reference proteome</keyword>
<evidence type="ECO:0000256" key="1">
    <source>
        <dbReference type="ARBA" id="ARBA00007664"/>
    </source>
</evidence>
<keyword evidence="2" id="KW-0645">Protease</keyword>
<accession>A0ABN8B085</accession>
<feature type="chain" id="PRO_5045155129" description="Peptidase S1 domain-containing protein" evidence="7">
    <location>
        <begin position="16"/>
        <end position="587"/>
    </location>
</feature>
<dbReference type="PRINTS" id="PR00722">
    <property type="entry name" value="CHYMOTRYPSIN"/>
</dbReference>
<evidence type="ECO:0000256" key="5">
    <source>
        <dbReference type="ARBA" id="ARBA00023157"/>
    </source>
</evidence>
<dbReference type="PANTHER" id="PTHR24276">
    <property type="entry name" value="POLYSERASE-RELATED"/>
    <property type="match status" value="1"/>
</dbReference>
<evidence type="ECO:0000259" key="8">
    <source>
        <dbReference type="SMART" id="SM00020"/>
    </source>
</evidence>
<reference evidence="9" key="1">
    <citation type="submission" date="2021-12" db="EMBL/GenBank/DDBJ databases">
        <authorList>
            <person name="King R."/>
        </authorList>
    </citation>
    <scope>NUCLEOTIDE SEQUENCE</scope>
</reference>
<dbReference type="PROSITE" id="PS00134">
    <property type="entry name" value="TRYPSIN_HIS"/>
    <property type="match status" value="1"/>
</dbReference>
<keyword evidence="5" id="KW-1015">Disulfide bond</keyword>
<dbReference type="InterPro" id="IPR018114">
    <property type="entry name" value="TRYPSIN_HIS"/>
</dbReference>
<organism evidence="9 10">
    <name type="scientific">Chilo suppressalis</name>
    <name type="common">Asiatic rice borer moth</name>
    <dbReference type="NCBI Taxonomy" id="168631"/>
    <lineage>
        <taxon>Eukaryota</taxon>
        <taxon>Metazoa</taxon>
        <taxon>Ecdysozoa</taxon>
        <taxon>Arthropoda</taxon>
        <taxon>Hexapoda</taxon>
        <taxon>Insecta</taxon>
        <taxon>Pterygota</taxon>
        <taxon>Neoptera</taxon>
        <taxon>Endopterygota</taxon>
        <taxon>Lepidoptera</taxon>
        <taxon>Glossata</taxon>
        <taxon>Ditrysia</taxon>
        <taxon>Pyraloidea</taxon>
        <taxon>Crambidae</taxon>
        <taxon>Crambinae</taxon>
        <taxon>Chilo</taxon>
    </lineage>
</organism>
<dbReference type="Gene3D" id="2.40.10.10">
    <property type="entry name" value="Trypsin-like serine proteases"/>
    <property type="match status" value="2"/>
</dbReference>
<dbReference type="InterPro" id="IPR009003">
    <property type="entry name" value="Peptidase_S1_PA"/>
</dbReference>
<comment type="similarity">
    <text evidence="1">Belongs to the peptidase S1 family.</text>
</comment>
<dbReference type="PANTHER" id="PTHR24276:SF98">
    <property type="entry name" value="FI18310P1-RELATED"/>
    <property type="match status" value="1"/>
</dbReference>
<evidence type="ECO:0000256" key="4">
    <source>
        <dbReference type="ARBA" id="ARBA00022825"/>
    </source>
</evidence>
<dbReference type="SUPFAM" id="SSF50494">
    <property type="entry name" value="Trypsin-like serine proteases"/>
    <property type="match status" value="2"/>
</dbReference>
<dbReference type="EMBL" id="OU963895">
    <property type="protein sequence ID" value="CAH0402236.1"/>
    <property type="molecule type" value="Genomic_DNA"/>
</dbReference>
<evidence type="ECO:0000313" key="10">
    <source>
        <dbReference type="Proteomes" id="UP001153292"/>
    </source>
</evidence>
<proteinExistence type="inferred from homology"/>
<dbReference type="InterPro" id="IPR043504">
    <property type="entry name" value="Peptidase_S1_PA_chymotrypsin"/>
</dbReference>
<evidence type="ECO:0000256" key="7">
    <source>
        <dbReference type="SAM" id="SignalP"/>
    </source>
</evidence>
<keyword evidence="4" id="KW-0720">Serine protease</keyword>
<keyword evidence="3" id="KW-0378">Hydrolase</keyword>
<dbReference type="Proteomes" id="UP001153292">
    <property type="component" value="Chromosome 2"/>
</dbReference>
<dbReference type="InterPro" id="IPR050430">
    <property type="entry name" value="Peptidase_S1"/>
</dbReference>
<dbReference type="InterPro" id="IPR001254">
    <property type="entry name" value="Trypsin_dom"/>
</dbReference>
<sequence>MIGLLVLLFCSKSDAATSVARIIGGQDASLHLYQNIVRIEELERRGQTFHRCSGTVLTSTWVLSAAHCFDKDEDQIRKYVIRYRYGEVSGAPGNNDTFAQVIKIKQHPSYLYREQPQSVFRNDICLVKTTPIHINQYRLLSAVEYTSLFGQEVMVAGYGIMKMGNDIEDTLTLKKPLQVLKLLATKCPKDGDFSMDPGICAVTRCGEMSYPCEGDSGGPLLHSSRVAAVLSSAEASYCTEKIENHYFLYAAYTPPGSFKRAVKVRMAGVAVARIIGGQDASLDLYQNIARIEELKRRGQTSHRCSGTVLTSTWVLSAAHCFDKDEDQIRKFVIRYRYGEVSGAPGNNDTFAQVIKIKQHPSYLIRQQLESVSRNDICLVKTTPIHINQYRLLSAVEYTSLFGQEVMVAGYGIMKMGNDIEDTLTLKKPLQVLKLLATKCPKDGDLICAVTRCGEMSYPCEGDSGGPLLHASRVAAVLSSAEASYCTEKIENHYFLYAAYTPVSPYINWIYNEIKNETRIKRQPVACGRVSPAARDGRRASTGGPHASLSRAARRRPLNVKRAIDKSPRSRPCLLCRFYCQWDVECCQ</sequence>
<feature type="signal peptide" evidence="7">
    <location>
        <begin position="1"/>
        <end position="15"/>
    </location>
</feature>
<name>A0ABN8B085_CHISP</name>
<feature type="region of interest" description="Disordered" evidence="6">
    <location>
        <begin position="531"/>
        <end position="552"/>
    </location>
</feature>
<protein>
    <recommendedName>
        <fullName evidence="8">Peptidase S1 domain-containing protein</fullName>
    </recommendedName>
</protein>
<dbReference type="Pfam" id="PF00089">
    <property type="entry name" value="Trypsin"/>
    <property type="match status" value="2"/>
</dbReference>
<gene>
    <name evidence="9" type="ORF">CHILSU_LOCUS5478</name>
</gene>
<evidence type="ECO:0000256" key="6">
    <source>
        <dbReference type="SAM" id="MobiDB-lite"/>
    </source>
</evidence>
<evidence type="ECO:0000313" key="9">
    <source>
        <dbReference type="EMBL" id="CAH0402236.1"/>
    </source>
</evidence>
<evidence type="ECO:0000256" key="2">
    <source>
        <dbReference type="ARBA" id="ARBA00022670"/>
    </source>
</evidence>
<keyword evidence="7" id="KW-0732">Signal</keyword>
<dbReference type="SMART" id="SM00020">
    <property type="entry name" value="Tryp_SPc"/>
    <property type="match status" value="2"/>
</dbReference>
<evidence type="ECO:0000256" key="3">
    <source>
        <dbReference type="ARBA" id="ARBA00022801"/>
    </source>
</evidence>
<feature type="domain" description="Peptidase S1" evidence="8">
    <location>
        <begin position="273"/>
        <end position="509"/>
    </location>
</feature>
<dbReference type="InterPro" id="IPR001314">
    <property type="entry name" value="Peptidase_S1A"/>
</dbReference>